<keyword evidence="9" id="KW-1185">Reference proteome</keyword>
<feature type="domain" description="Nitroreductase" evidence="7">
    <location>
        <begin position="46"/>
        <end position="215"/>
    </location>
</feature>
<proteinExistence type="inferred from homology"/>
<dbReference type="Proteomes" id="UP000033140">
    <property type="component" value="Unassembled WGS sequence"/>
</dbReference>
<dbReference type="Gene3D" id="3.40.109.10">
    <property type="entry name" value="NADH Oxidase"/>
    <property type="match status" value="1"/>
</dbReference>
<reference evidence="8 9" key="3">
    <citation type="journal article" date="2015" name="Genome Announc.">
        <title>Draft Genome Sequence of the Archiascomycetous Yeast Saitoella complicata.</title>
        <authorList>
            <person name="Yamauchi K."/>
            <person name="Kondo S."/>
            <person name="Hamamoto M."/>
            <person name="Takahashi Y."/>
            <person name="Ogura Y."/>
            <person name="Hayashi T."/>
            <person name="Nishida H."/>
        </authorList>
    </citation>
    <scope>NUCLEOTIDE SEQUENCE [LARGE SCALE GENOMIC DNA]</scope>
    <source>
        <strain evidence="8 9">NRRL Y-17804</strain>
    </source>
</reference>
<dbReference type="Pfam" id="PF00881">
    <property type="entry name" value="Nitroreductase"/>
    <property type="match status" value="1"/>
</dbReference>
<reference evidence="8 9" key="1">
    <citation type="journal article" date="2011" name="J. Gen. Appl. Microbiol.">
        <title>Draft genome sequencing of the enigmatic yeast Saitoella complicata.</title>
        <authorList>
            <person name="Nishida H."/>
            <person name="Hamamoto M."/>
            <person name="Sugiyama J."/>
        </authorList>
    </citation>
    <scope>NUCLEOTIDE SEQUENCE [LARGE SCALE GENOMIC DNA]</scope>
    <source>
        <strain evidence="8 9">NRRL Y-17804</strain>
    </source>
</reference>
<dbReference type="AlphaFoldDB" id="A0A0E9NJE3"/>
<comment type="caution">
    <text evidence="8">The sequence shown here is derived from an EMBL/GenBank/DDBJ whole genome shotgun (WGS) entry which is preliminary data.</text>
</comment>
<dbReference type="GO" id="GO:0005737">
    <property type="term" value="C:cytoplasm"/>
    <property type="evidence" value="ECO:0007669"/>
    <property type="project" value="UniProtKB-SubCell"/>
</dbReference>
<evidence type="ECO:0000256" key="6">
    <source>
        <dbReference type="ARBA" id="ARBA00023242"/>
    </source>
</evidence>
<evidence type="ECO:0000313" key="8">
    <source>
        <dbReference type="EMBL" id="GAO49918.1"/>
    </source>
</evidence>
<dbReference type="SUPFAM" id="SSF55469">
    <property type="entry name" value="FMN-dependent nitroreductase-like"/>
    <property type="match status" value="1"/>
</dbReference>
<evidence type="ECO:0000256" key="1">
    <source>
        <dbReference type="ARBA" id="ARBA00004123"/>
    </source>
</evidence>
<dbReference type="PANTHER" id="PTHR43035:SF1">
    <property type="entry name" value="FATTY ACID REPRESSION MUTANT PROTEIN 2-RELATED"/>
    <property type="match status" value="1"/>
</dbReference>
<dbReference type="OMA" id="EMFENHT"/>
<dbReference type="InterPro" id="IPR029479">
    <property type="entry name" value="Nitroreductase"/>
</dbReference>
<keyword evidence="5" id="KW-0560">Oxidoreductase</keyword>
<evidence type="ECO:0000256" key="3">
    <source>
        <dbReference type="ARBA" id="ARBA00007118"/>
    </source>
</evidence>
<evidence type="ECO:0000313" key="9">
    <source>
        <dbReference type="Proteomes" id="UP000033140"/>
    </source>
</evidence>
<dbReference type="GO" id="GO:0034599">
    <property type="term" value="P:cellular response to oxidative stress"/>
    <property type="evidence" value="ECO:0007669"/>
    <property type="project" value="InterPro"/>
</dbReference>
<comment type="similarity">
    <text evidence="3">Belongs to the nitroreductase family.</text>
</comment>
<evidence type="ECO:0000256" key="2">
    <source>
        <dbReference type="ARBA" id="ARBA00004496"/>
    </source>
</evidence>
<gene>
    <name evidence="8" type="ORF">G7K_4054-t1</name>
</gene>
<comment type="subcellular location">
    <subcellularLocation>
        <location evidence="2">Cytoplasm</location>
    </subcellularLocation>
    <subcellularLocation>
        <location evidence="1">Nucleus</location>
    </subcellularLocation>
</comment>
<dbReference type="GO" id="GO:0005634">
    <property type="term" value="C:nucleus"/>
    <property type="evidence" value="ECO:0007669"/>
    <property type="project" value="UniProtKB-SubCell"/>
</dbReference>
<accession>A0A0E9NJE3</accession>
<dbReference type="InterPro" id="IPR000415">
    <property type="entry name" value="Nitroreductase-like"/>
</dbReference>
<dbReference type="STRING" id="698492.A0A0E9NJE3"/>
<dbReference type="InterPro" id="IPR033877">
    <property type="entry name" value="Frm2/Hbn1"/>
</dbReference>
<dbReference type="EMBL" id="BACD03000027">
    <property type="protein sequence ID" value="GAO49918.1"/>
    <property type="molecule type" value="Genomic_DNA"/>
</dbReference>
<protein>
    <recommendedName>
        <fullName evidence="7">Nitroreductase domain-containing protein</fullName>
    </recommendedName>
</protein>
<dbReference type="FunFam" id="3.40.109.10:FF:000001">
    <property type="entry name" value="Nitroreductase family"/>
    <property type="match status" value="1"/>
</dbReference>
<evidence type="ECO:0000256" key="5">
    <source>
        <dbReference type="ARBA" id="ARBA00023002"/>
    </source>
</evidence>
<organism evidence="8 9">
    <name type="scientific">Saitoella complicata (strain BCRC 22490 / CBS 7301 / JCM 7358 / NBRC 10748 / NRRL Y-17804)</name>
    <dbReference type="NCBI Taxonomy" id="698492"/>
    <lineage>
        <taxon>Eukaryota</taxon>
        <taxon>Fungi</taxon>
        <taxon>Dikarya</taxon>
        <taxon>Ascomycota</taxon>
        <taxon>Taphrinomycotina</taxon>
        <taxon>Taphrinomycotina incertae sedis</taxon>
        <taxon>Saitoella</taxon>
    </lineage>
</organism>
<dbReference type="CDD" id="cd02140">
    <property type="entry name" value="Frm2-like"/>
    <property type="match status" value="1"/>
</dbReference>
<keyword evidence="6" id="KW-0539">Nucleus</keyword>
<reference evidence="8 9" key="2">
    <citation type="journal article" date="2014" name="J. Gen. Appl. Microbiol.">
        <title>The early diverging ascomycetous budding yeast Saitoella complicata has three histone deacetylases belonging to the Clr6, Hos2, and Rpd3 lineages.</title>
        <authorList>
            <person name="Nishida H."/>
            <person name="Matsumoto T."/>
            <person name="Kondo S."/>
            <person name="Hamamoto M."/>
            <person name="Yoshikawa H."/>
        </authorList>
    </citation>
    <scope>NUCLEOTIDE SEQUENCE [LARGE SCALE GENOMIC DNA]</scope>
    <source>
        <strain evidence="8 9">NRRL Y-17804</strain>
    </source>
</reference>
<dbReference type="GO" id="GO:0016491">
    <property type="term" value="F:oxidoreductase activity"/>
    <property type="evidence" value="ECO:0007669"/>
    <property type="project" value="UniProtKB-KW"/>
</dbReference>
<dbReference type="PANTHER" id="PTHR43035">
    <property type="entry name" value="FATTY ACID REPRESSION MUTANT PROTEIN 2-RELATED"/>
    <property type="match status" value="1"/>
</dbReference>
<evidence type="ECO:0000256" key="4">
    <source>
        <dbReference type="ARBA" id="ARBA00022490"/>
    </source>
</evidence>
<keyword evidence="4" id="KW-0963">Cytoplasm</keyword>
<evidence type="ECO:0000259" key="7">
    <source>
        <dbReference type="Pfam" id="PF00881"/>
    </source>
</evidence>
<sequence length="237" mass="26922">MYLIRPASIARLVTRTTKPFVVGPFRQHFSTSTSKMSNANAFLSAIESRRTYYQITPESTIPDSRIQEIVSHAVKHVPSSFNSQSSRVVVLLKDEHKKVWDFTKDVLKSIVPEDQFPATEQRINGFQNGYGTILFFEDQIPVQELQKNLPTYADRFPTWAQHTSGMLQLTIWTALEQEGLGASLQHYNPLIDEKIKGEWGIPELWSLVAQMPFGKPGGEPGPKEYQPVEERVKVFGN</sequence>
<name>A0A0E9NJE3_SAICN</name>